<dbReference type="EMBL" id="MRCE01000004">
    <property type="protein sequence ID" value="OKH39621.1"/>
    <property type="molecule type" value="Genomic_DNA"/>
</dbReference>
<dbReference type="Proteomes" id="UP000185860">
    <property type="component" value="Unassembled WGS sequence"/>
</dbReference>
<gene>
    <name evidence="1" type="ORF">NIES2119_04940</name>
</gene>
<name>A0A1U7IQA8_9CYAN</name>
<evidence type="ECO:0008006" key="3">
    <source>
        <dbReference type="Google" id="ProtNLM"/>
    </source>
</evidence>
<evidence type="ECO:0000313" key="2">
    <source>
        <dbReference type="Proteomes" id="UP000185860"/>
    </source>
</evidence>
<dbReference type="OrthoDB" id="464108at2"/>
<comment type="caution">
    <text evidence="1">The sequence shown here is derived from an EMBL/GenBank/DDBJ whole genome shotgun (WGS) entry which is preliminary data.</text>
</comment>
<dbReference type="RefSeq" id="WP_073592342.1">
    <property type="nucleotide sequence ID" value="NZ_MRCE01000004.1"/>
</dbReference>
<dbReference type="AlphaFoldDB" id="A0A1U7IQA8"/>
<proteinExistence type="predicted"/>
<organism evidence="1 2">
    <name type="scientific">[Phormidium ambiguum] IAM M-71</name>
    <dbReference type="NCBI Taxonomy" id="454136"/>
    <lineage>
        <taxon>Bacteria</taxon>
        <taxon>Bacillati</taxon>
        <taxon>Cyanobacteriota</taxon>
        <taxon>Cyanophyceae</taxon>
        <taxon>Oscillatoriophycideae</taxon>
        <taxon>Aerosakkonematales</taxon>
        <taxon>Aerosakkonemataceae</taxon>
        <taxon>Floridanema</taxon>
    </lineage>
</organism>
<accession>A0A1U7IQA8</accession>
<sequence>MKSILKLSTLPLVVSICALTIPCRPIFADSTSALVVSLRCQGGYNIQVWRNRTTKKLTYRSQSPSGNAVSNQGTSRATEGVMQYQFRNGSYQYWVWDGTLDSPNAGTLEVYQNNRLLMRRQCQKT</sequence>
<protein>
    <recommendedName>
        <fullName evidence="3">C-type lysozyme inhibitor domain-containing protein</fullName>
    </recommendedName>
</protein>
<evidence type="ECO:0000313" key="1">
    <source>
        <dbReference type="EMBL" id="OKH39621.1"/>
    </source>
</evidence>
<reference evidence="1 2" key="1">
    <citation type="submission" date="2016-11" db="EMBL/GenBank/DDBJ databases">
        <title>Draft Genome Sequences of Nine Cyanobacterial Strains from Diverse Habitats.</title>
        <authorList>
            <person name="Zhu T."/>
            <person name="Hou S."/>
            <person name="Lu X."/>
            <person name="Hess W.R."/>
        </authorList>
    </citation>
    <scope>NUCLEOTIDE SEQUENCE [LARGE SCALE GENOMIC DNA]</scope>
    <source>
        <strain evidence="1 2">IAM M-71</strain>
    </source>
</reference>